<dbReference type="Proteomes" id="UP001185927">
    <property type="component" value="Unassembled WGS sequence"/>
</dbReference>
<gene>
    <name evidence="2" type="ORF">R3Q16_24435</name>
</gene>
<dbReference type="InterPro" id="IPR045761">
    <property type="entry name" value="ODP_dom"/>
</dbReference>
<keyword evidence="3" id="KW-1185">Reference proteome</keyword>
<evidence type="ECO:0000313" key="2">
    <source>
        <dbReference type="EMBL" id="MDV6269772.1"/>
    </source>
</evidence>
<dbReference type="Gene3D" id="3.60.15.10">
    <property type="entry name" value="Ribonuclease Z/Hydroxyacylglutathione hydrolase-like"/>
    <property type="match status" value="1"/>
</dbReference>
<dbReference type="Pfam" id="PF19583">
    <property type="entry name" value="ODP"/>
    <property type="match status" value="1"/>
</dbReference>
<comment type="caution">
    <text evidence="2">The sequence shown here is derived from an EMBL/GenBank/DDBJ whole genome shotgun (WGS) entry which is preliminary data.</text>
</comment>
<name>A0ABU4BZU2_RHOGO</name>
<protein>
    <submittedName>
        <fullName evidence="2">MBL fold metallo-hydrolase</fullName>
    </submittedName>
</protein>
<dbReference type="EMBL" id="JAWLKB010000012">
    <property type="protein sequence ID" value="MDV6269772.1"/>
    <property type="molecule type" value="Genomic_DNA"/>
</dbReference>
<organism evidence="2 3">
    <name type="scientific">Rhodococcus globerulus</name>
    <dbReference type="NCBI Taxonomy" id="33008"/>
    <lineage>
        <taxon>Bacteria</taxon>
        <taxon>Bacillati</taxon>
        <taxon>Actinomycetota</taxon>
        <taxon>Actinomycetes</taxon>
        <taxon>Mycobacteriales</taxon>
        <taxon>Nocardiaceae</taxon>
        <taxon>Rhodococcus</taxon>
    </lineage>
</organism>
<reference evidence="2 3" key="1">
    <citation type="submission" date="2023-10" db="EMBL/GenBank/DDBJ databases">
        <title>Development of a sustainable strategy for remediation of hydrocarbon-contaminated territories based on the waste exchange concept.</title>
        <authorList>
            <person name="Krivoruchko A."/>
        </authorList>
    </citation>
    <scope>NUCLEOTIDE SEQUENCE [LARGE SCALE GENOMIC DNA]</scope>
    <source>
        <strain evidence="2 3">IEGM 1203</strain>
    </source>
</reference>
<proteinExistence type="predicted"/>
<dbReference type="InterPro" id="IPR036866">
    <property type="entry name" value="RibonucZ/Hydroxyglut_hydro"/>
</dbReference>
<evidence type="ECO:0000259" key="1">
    <source>
        <dbReference type="Pfam" id="PF19583"/>
    </source>
</evidence>
<dbReference type="SUPFAM" id="SSF56281">
    <property type="entry name" value="Metallo-hydrolase/oxidoreductase"/>
    <property type="match status" value="1"/>
</dbReference>
<feature type="domain" description="ODP" evidence="1">
    <location>
        <begin position="26"/>
        <end position="162"/>
    </location>
</feature>
<accession>A0ABU4BZU2</accession>
<dbReference type="RefSeq" id="WP_317544426.1">
    <property type="nucleotide sequence ID" value="NZ_JAWLKB010000012.1"/>
</dbReference>
<sequence length="244" mass="26584">MSTTITEIAPDIYRLSTFVPEANLAMNQFLVDGEEPLLFHTGQRALFTSSSDALSRLLDPARLKWITFGHVEADECGAMNSWLATAPGAQVAHCAMGCFVQVNDLADRMPVPLQDGDVLETGRRRVRHIDTPHVPHGWDAGLMFEETTSTLFCGDLFTAFGPPPATTEQEIVGPALAAEDLGHATALTPALAPTIRALADLEPRILATMHAPTFYGDCVGALHDLATAYKERFDNETEKFSRMD</sequence>
<evidence type="ECO:0000313" key="3">
    <source>
        <dbReference type="Proteomes" id="UP001185927"/>
    </source>
</evidence>